<protein>
    <submittedName>
        <fullName evidence="2">Uncharacterized protein</fullName>
    </submittedName>
</protein>
<accession>A0ABU1FFU7</accession>
<sequence>MTAVVLGLVAMHDSGGEHLAHDGASVATESAPHDGHLVHAAPSPTESVPIAAPVPVSTMIAECDTSCMADLLDCAAVAMACAMMIAFAVVLALAARPAMFARLRDAGRAVLAVLRDSVAAHLQPDLHVLSISRT</sequence>
<keyword evidence="1" id="KW-0812">Transmembrane</keyword>
<evidence type="ECO:0000256" key="1">
    <source>
        <dbReference type="SAM" id="Phobius"/>
    </source>
</evidence>
<organism evidence="2 3">
    <name type="scientific">Agromyces indicus</name>
    <dbReference type="NCBI Taxonomy" id="758919"/>
    <lineage>
        <taxon>Bacteria</taxon>
        <taxon>Bacillati</taxon>
        <taxon>Actinomycetota</taxon>
        <taxon>Actinomycetes</taxon>
        <taxon>Micrococcales</taxon>
        <taxon>Microbacteriaceae</taxon>
        <taxon>Agromyces</taxon>
    </lineage>
</organism>
<comment type="caution">
    <text evidence="2">The sequence shown here is derived from an EMBL/GenBank/DDBJ whole genome shotgun (WGS) entry which is preliminary data.</text>
</comment>
<keyword evidence="3" id="KW-1185">Reference proteome</keyword>
<evidence type="ECO:0000313" key="2">
    <source>
        <dbReference type="EMBL" id="MDR5690619.1"/>
    </source>
</evidence>
<evidence type="ECO:0000313" key="3">
    <source>
        <dbReference type="Proteomes" id="UP001260072"/>
    </source>
</evidence>
<keyword evidence="1" id="KW-0472">Membrane</keyword>
<proteinExistence type="predicted"/>
<gene>
    <name evidence="2" type="ORF">RH861_00920</name>
</gene>
<dbReference type="EMBL" id="JAVKGS010000001">
    <property type="protein sequence ID" value="MDR5690619.1"/>
    <property type="molecule type" value="Genomic_DNA"/>
</dbReference>
<keyword evidence="1" id="KW-1133">Transmembrane helix</keyword>
<dbReference type="RefSeq" id="WP_310519352.1">
    <property type="nucleotide sequence ID" value="NZ_BAABBS010000001.1"/>
</dbReference>
<dbReference type="Proteomes" id="UP001260072">
    <property type="component" value="Unassembled WGS sequence"/>
</dbReference>
<name>A0ABU1FFU7_9MICO</name>
<reference evidence="3" key="1">
    <citation type="submission" date="2023-07" db="EMBL/GenBank/DDBJ databases">
        <title>Description of three actinobacteria isolated from air of manufacturing shop in a pharmaceutical factory.</title>
        <authorList>
            <person name="Zhang D.-F."/>
        </authorList>
    </citation>
    <scope>NUCLEOTIDE SEQUENCE [LARGE SCALE GENOMIC DNA]</scope>
    <source>
        <strain evidence="3">CCTCC AB 2011122</strain>
    </source>
</reference>
<feature type="transmembrane region" description="Helical" evidence="1">
    <location>
        <begin position="75"/>
        <end position="95"/>
    </location>
</feature>